<dbReference type="HOGENOM" id="CLU_3072452_0_0_1"/>
<keyword evidence="2" id="KW-1185">Reference proteome</keyword>
<organism evidence="1 2">
    <name type="scientific">Solanum tuberosum</name>
    <name type="common">Potato</name>
    <dbReference type="NCBI Taxonomy" id="4113"/>
    <lineage>
        <taxon>Eukaryota</taxon>
        <taxon>Viridiplantae</taxon>
        <taxon>Streptophyta</taxon>
        <taxon>Embryophyta</taxon>
        <taxon>Tracheophyta</taxon>
        <taxon>Spermatophyta</taxon>
        <taxon>Magnoliopsida</taxon>
        <taxon>eudicotyledons</taxon>
        <taxon>Gunneridae</taxon>
        <taxon>Pentapetalae</taxon>
        <taxon>asterids</taxon>
        <taxon>lamiids</taxon>
        <taxon>Solanales</taxon>
        <taxon>Solanaceae</taxon>
        <taxon>Solanoideae</taxon>
        <taxon>Solaneae</taxon>
        <taxon>Solanum</taxon>
    </lineage>
</organism>
<dbReference type="EnsemblPlants" id="PGSC0003DMT400002022">
    <property type="protein sequence ID" value="PGSC0003DMT400002022"/>
    <property type="gene ID" value="PGSC0003DMG400000769"/>
</dbReference>
<protein>
    <submittedName>
        <fullName evidence="1">Uncharacterized protein</fullName>
    </submittedName>
</protein>
<dbReference type="PaxDb" id="4113-PGSC0003DMT400002022"/>
<accession>M0ZJH8</accession>
<reference evidence="1" key="2">
    <citation type="submission" date="2015-06" db="UniProtKB">
        <authorList>
            <consortium name="EnsemblPlants"/>
        </authorList>
    </citation>
    <scope>IDENTIFICATION</scope>
    <source>
        <strain evidence="1">DM1-3 516 R44</strain>
    </source>
</reference>
<evidence type="ECO:0000313" key="1">
    <source>
        <dbReference type="EnsemblPlants" id="PGSC0003DMT400002022"/>
    </source>
</evidence>
<dbReference type="AlphaFoldDB" id="M0ZJH8"/>
<sequence length="53" mass="5776">MSMGACWILQNECIFEGPNTGAATFLESPSNLGQYHNLMQSASNHGRTYGLRA</sequence>
<name>M0ZJH8_SOLTU</name>
<dbReference type="Proteomes" id="UP000011115">
    <property type="component" value="Unassembled WGS sequence"/>
</dbReference>
<proteinExistence type="predicted"/>
<dbReference type="Gramene" id="PGSC0003DMT400002022">
    <property type="protein sequence ID" value="PGSC0003DMT400002022"/>
    <property type="gene ID" value="PGSC0003DMG400000769"/>
</dbReference>
<dbReference type="InParanoid" id="M0ZJH8"/>
<evidence type="ECO:0000313" key="2">
    <source>
        <dbReference type="Proteomes" id="UP000011115"/>
    </source>
</evidence>
<reference evidence="2" key="1">
    <citation type="journal article" date="2011" name="Nature">
        <title>Genome sequence and analysis of the tuber crop potato.</title>
        <authorList>
            <consortium name="The Potato Genome Sequencing Consortium"/>
        </authorList>
    </citation>
    <scope>NUCLEOTIDE SEQUENCE [LARGE SCALE GENOMIC DNA]</scope>
    <source>
        <strain evidence="2">cv. DM1-3 516 R44</strain>
    </source>
</reference>